<dbReference type="AlphaFoldDB" id="A0A6B0TVI6"/>
<evidence type="ECO:0000259" key="1">
    <source>
        <dbReference type="Pfam" id="PF01872"/>
    </source>
</evidence>
<protein>
    <submittedName>
        <fullName evidence="2">Dihydrofolate reductase</fullName>
    </submittedName>
</protein>
<dbReference type="Pfam" id="PF01872">
    <property type="entry name" value="RibD_C"/>
    <property type="match status" value="1"/>
</dbReference>
<dbReference type="PANTHER" id="PTHR38011:SF11">
    <property type="entry name" value="2,5-DIAMINO-6-RIBOSYLAMINO-4(3H)-PYRIMIDINONE 5'-PHOSPHATE REDUCTASE"/>
    <property type="match status" value="1"/>
</dbReference>
<name>A0A6B0TVI6_9RHOB</name>
<evidence type="ECO:0000313" key="3">
    <source>
        <dbReference type="Proteomes" id="UP000436016"/>
    </source>
</evidence>
<dbReference type="GO" id="GO:0009231">
    <property type="term" value="P:riboflavin biosynthetic process"/>
    <property type="evidence" value="ECO:0007669"/>
    <property type="project" value="InterPro"/>
</dbReference>
<dbReference type="InterPro" id="IPR050765">
    <property type="entry name" value="Riboflavin_Biosynth_HTPR"/>
</dbReference>
<reference evidence="2 3" key="1">
    <citation type="submission" date="2019-12" db="EMBL/GenBank/DDBJ databases">
        <title>Strain KN286 was isolated from seawater, which was collected from Caroline Seamount in the tropical western Pacific.</title>
        <authorList>
            <person name="Wang Q."/>
        </authorList>
    </citation>
    <scope>NUCLEOTIDE SEQUENCE [LARGE SCALE GENOMIC DNA]</scope>
    <source>
        <strain evidence="2 3">KN286</strain>
    </source>
</reference>
<dbReference type="PANTHER" id="PTHR38011">
    <property type="entry name" value="DIHYDROFOLATE REDUCTASE FAMILY PROTEIN (AFU_ORTHOLOGUE AFUA_8G06820)"/>
    <property type="match status" value="1"/>
</dbReference>
<accession>A0A6B0TVI6</accession>
<keyword evidence="3" id="KW-1185">Reference proteome</keyword>
<feature type="domain" description="Bacterial bifunctional deaminase-reductase C-terminal" evidence="1">
    <location>
        <begin position="90"/>
        <end position="165"/>
    </location>
</feature>
<dbReference type="Gene3D" id="3.40.430.10">
    <property type="entry name" value="Dihydrofolate Reductase, subunit A"/>
    <property type="match status" value="1"/>
</dbReference>
<dbReference type="Proteomes" id="UP000436016">
    <property type="component" value="Unassembled WGS sequence"/>
</dbReference>
<proteinExistence type="predicted"/>
<evidence type="ECO:0000313" key="2">
    <source>
        <dbReference type="EMBL" id="MXU65785.1"/>
    </source>
</evidence>
<dbReference type="EMBL" id="WUWG01000003">
    <property type="protein sequence ID" value="MXU65785.1"/>
    <property type="molecule type" value="Genomic_DNA"/>
</dbReference>
<dbReference type="RefSeq" id="WP_160854575.1">
    <property type="nucleotide sequence ID" value="NZ_WUWG01000003.1"/>
</dbReference>
<dbReference type="GO" id="GO:0008703">
    <property type="term" value="F:5-amino-6-(5-phosphoribosylamino)uracil reductase activity"/>
    <property type="evidence" value="ECO:0007669"/>
    <property type="project" value="InterPro"/>
</dbReference>
<dbReference type="InterPro" id="IPR002734">
    <property type="entry name" value="RibDG_C"/>
</dbReference>
<gene>
    <name evidence="2" type="ORF">GSH16_10015</name>
</gene>
<sequence>MIRGYIAQSTDGFVADRDGSVAFLTPFNDVDYGYDAFLGEIGTVVMGRATYDQILSFDVGWPYPDQRGIVVTSRPLDTRLGEVSAWSGPLPDLAAKLNAAGGGGDAWIVGGPRLQTAFIEAGLIDRLQLFVMPVLLGGGVPLFRSEGAPKSLALQDVRRFDKGVVGLGYRLP</sequence>
<organism evidence="2 3">
    <name type="scientific">Oceanomicrobium pacificus</name>
    <dbReference type="NCBI Taxonomy" id="2692916"/>
    <lineage>
        <taxon>Bacteria</taxon>
        <taxon>Pseudomonadati</taxon>
        <taxon>Pseudomonadota</taxon>
        <taxon>Alphaproteobacteria</taxon>
        <taxon>Rhodobacterales</taxon>
        <taxon>Paracoccaceae</taxon>
        <taxon>Oceanomicrobium</taxon>
    </lineage>
</organism>
<dbReference type="InterPro" id="IPR024072">
    <property type="entry name" value="DHFR-like_dom_sf"/>
</dbReference>
<comment type="caution">
    <text evidence="2">The sequence shown here is derived from an EMBL/GenBank/DDBJ whole genome shotgun (WGS) entry which is preliminary data.</text>
</comment>
<dbReference type="SUPFAM" id="SSF53597">
    <property type="entry name" value="Dihydrofolate reductase-like"/>
    <property type="match status" value="1"/>
</dbReference>